<reference evidence="2 3" key="1">
    <citation type="submission" date="2016-06" db="EMBL/GenBank/DDBJ databases">
        <title>The Draft Genome Sequence and Annotation of the Desert Woodrat Neotoma lepida.</title>
        <authorList>
            <person name="Campbell M."/>
            <person name="Oakeson K.F."/>
            <person name="Yandell M."/>
            <person name="Halpert J.R."/>
            <person name="Dearing D."/>
        </authorList>
    </citation>
    <scope>NUCLEOTIDE SEQUENCE [LARGE SCALE GENOMIC DNA]</scope>
    <source>
        <strain evidence="2">417</strain>
        <tissue evidence="2">Liver</tissue>
    </source>
</reference>
<evidence type="ECO:0000259" key="1">
    <source>
        <dbReference type="Pfam" id="PF00757"/>
    </source>
</evidence>
<evidence type="ECO:0000313" key="3">
    <source>
        <dbReference type="Proteomes" id="UP000092124"/>
    </source>
</evidence>
<dbReference type="InterPro" id="IPR006211">
    <property type="entry name" value="Furin-like_Cys-rich_dom"/>
</dbReference>
<dbReference type="Gene3D" id="3.80.20.20">
    <property type="entry name" value="Receptor L-domain"/>
    <property type="match status" value="1"/>
</dbReference>
<dbReference type="SUPFAM" id="SSF57184">
    <property type="entry name" value="Growth factor receptor domain"/>
    <property type="match status" value="1"/>
</dbReference>
<dbReference type="InterPro" id="IPR036941">
    <property type="entry name" value="Rcpt_L-dom_sf"/>
</dbReference>
<evidence type="ECO:0000313" key="2">
    <source>
        <dbReference type="EMBL" id="OBS80781.1"/>
    </source>
</evidence>
<dbReference type="EMBL" id="LZPO01017313">
    <property type="protein sequence ID" value="OBS80781.1"/>
    <property type="molecule type" value="Genomic_DNA"/>
</dbReference>
<keyword evidence="3" id="KW-1185">Reference proteome</keyword>
<gene>
    <name evidence="2" type="ORF">A6R68_21020</name>
</gene>
<sequence length="334" mass="38362">MRGSVCSEKNNELCYLATIDWSQILDSVEDNYIMLNKDDNKECGDVCPGTAKDKTNFPATVINGQFVERCWTHSHCQKVCRTICKLHGCTAGGLCCHEECLGGCSEPDDPTKCVTCHNFYLDGRCEHQGCTVINGSLIINIRVKKMGVKVSPHVISMCAAEQKRKRKSDIVALKITIGYWLVHQVLLLHKLIGYQLPRVTKDEMIHPSIDPHWIQHFPNLLFSGTVAFHEDYPQDEYQETGLRKAILITAHPIIGETYFSKESIAVVDRIYFYYIQAKDHLHAFSSSREDFMKTMYIFSDNESQYISHAYYLFHLIFVQHVIYQEINFTINTHH</sequence>
<feature type="domain" description="Furin-like cysteine-rich" evidence="1">
    <location>
        <begin position="40"/>
        <end position="128"/>
    </location>
</feature>
<dbReference type="AlphaFoldDB" id="A0A1A6HRA4"/>
<dbReference type="Pfam" id="PF00757">
    <property type="entry name" value="Furin-like"/>
    <property type="match status" value="1"/>
</dbReference>
<dbReference type="SMART" id="SM00261">
    <property type="entry name" value="FU"/>
    <property type="match status" value="1"/>
</dbReference>
<dbReference type="Proteomes" id="UP000092124">
    <property type="component" value="Unassembled WGS sequence"/>
</dbReference>
<feature type="non-terminal residue" evidence="2">
    <location>
        <position position="334"/>
    </location>
</feature>
<proteinExistence type="predicted"/>
<comment type="caution">
    <text evidence="2">The sequence shown here is derived from an EMBL/GenBank/DDBJ whole genome shotgun (WGS) entry which is preliminary data.</text>
</comment>
<dbReference type="InterPro" id="IPR006212">
    <property type="entry name" value="Furin_repeat"/>
</dbReference>
<dbReference type="STRING" id="56216.A0A1A6HRA4"/>
<accession>A0A1A6HRA4</accession>
<dbReference type="CDD" id="cd00064">
    <property type="entry name" value="FU"/>
    <property type="match status" value="1"/>
</dbReference>
<dbReference type="SUPFAM" id="SSF52058">
    <property type="entry name" value="L domain-like"/>
    <property type="match status" value="1"/>
</dbReference>
<dbReference type="InterPro" id="IPR009030">
    <property type="entry name" value="Growth_fac_rcpt_cys_sf"/>
</dbReference>
<protein>
    <recommendedName>
        <fullName evidence="1">Furin-like cysteine-rich domain-containing protein</fullName>
    </recommendedName>
</protein>
<name>A0A1A6HRA4_NEOLE</name>
<dbReference type="OrthoDB" id="5809444at2759"/>
<organism evidence="2 3">
    <name type="scientific">Neotoma lepida</name>
    <name type="common">Desert woodrat</name>
    <dbReference type="NCBI Taxonomy" id="56216"/>
    <lineage>
        <taxon>Eukaryota</taxon>
        <taxon>Metazoa</taxon>
        <taxon>Chordata</taxon>
        <taxon>Craniata</taxon>
        <taxon>Vertebrata</taxon>
        <taxon>Euteleostomi</taxon>
        <taxon>Mammalia</taxon>
        <taxon>Eutheria</taxon>
        <taxon>Euarchontoglires</taxon>
        <taxon>Glires</taxon>
        <taxon>Rodentia</taxon>
        <taxon>Myomorpha</taxon>
        <taxon>Muroidea</taxon>
        <taxon>Cricetidae</taxon>
        <taxon>Neotominae</taxon>
        <taxon>Neotoma</taxon>
    </lineage>
</organism>